<evidence type="ECO:0000313" key="3">
    <source>
        <dbReference type="EMBL" id="GGU96385.1"/>
    </source>
</evidence>
<feature type="compositionally biased region" description="Low complexity" evidence="2">
    <location>
        <begin position="1"/>
        <end position="17"/>
    </location>
</feature>
<feature type="region of interest" description="Disordered" evidence="2">
    <location>
        <begin position="1"/>
        <end position="66"/>
    </location>
</feature>
<reference evidence="4" key="1">
    <citation type="journal article" date="2019" name="Int. J. Syst. Evol. Microbiol.">
        <title>The Global Catalogue of Microorganisms (GCM) 10K type strain sequencing project: providing services to taxonomists for standard genome sequencing and annotation.</title>
        <authorList>
            <consortium name="The Broad Institute Genomics Platform"/>
            <consortium name="The Broad Institute Genome Sequencing Center for Infectious Disease"/>
            <person name="Wu L."/>
            <person name="Ma J."/>
        </authorList>
    </citation>
    <scope>NUCLEOTIDE SEQUENCE [LARGE SCALE GENOMIC DNA]</scope>
    <source>
        <strain evidence="4">JCM 3399</strain>
    </source>
</reference>
<proteinExistence type="predicted"/>
<protein>
    <submittedName>
        <fullName evidence="3">Uncharacterized protein</fullName>
    </submittedName>
</protein>
<accession>A0ABQ2VN62</accession>
<dbReference type="Gene3D" id="3.40.605.10">
    <property type="entry name" value="Aldehyde Dehydrogenase, Chain A, domain 1"/>
    <property type="match status" value="1"/>
</dbReference>
<comment type="caution">
    <text evidence="3">The sequence shown here is derived from an EMBL/GenBank/DDBJ whole genome shotgun (WGS) entry which is preliminary data.</text>
</comment>
<keyword evidence="4" id="KW-1185">Reference proteome</keyword>
<gene>
    <name evidence="3" type="ORF">GCM10010211_74580</name>
</gene>
<keyword evidence="1" id="KW-0560">Oxidoreductase</keyword>
<dbReference type="SUPFAM" id="SSF53720">
    <property type="entry name" value="ALDH-like"/>
    <property type="match status" value="1"/>
</dbReference>
<evidence type="ECO:0000256" key="2">
    <source>
        <dbReference type="SAM" id="MobiDB-lite"/>
    </source>
</evidence>
<evidence type="ECO:0000313" key="4">
    <source>
        <dbReference type="Proteomes" id="UP000654471"/>
    </source>
</evidence>
<dbReference type="EMBL" id="BMRP01000052">
    <property type="protein sequence ID" value="GGU96385.1"/>
    <property type="molecule type" value="Genomic_DNA"/>
</dbReference>
<name>A0ABQ2VN62_9ACTN</name>
<dbReference type="InterPro" id="IPR016162">
    <property type="entry name" value="Ald_DH_N"/>
</dbReference>
<dbReference type="Proteomes" id="UP000654471">
    <property type="component" value="Unassembled WGS sequence"/>
</dbReference>
<sequence>MSGRRTAARAGPTAFPGSLERRQEERFGSLGWRCTAGRRTADGTRPARGAAGQARPHADPADISGRLGEFAESGLRDPDRAVDVAVDALTARRAVEPIRRAEHLAAMARQPDDQGAEFVAAVTPRQGRPPSRPS</sequence>
<feature type="compositionally biased region" description="Low complexity" evidence="2">
    <location>
        <begin position="43"/>
        <end position="55"/>
    </location>
</feature>
<organism evidence="3 4">
    <name type="scientific">Streptomyces albospinus</name>
    <dbReference type="NCBI Taxonomy" id="285515"/>
    <lineage>
        <taxon>Bacteria</taxon>
        <taxon>Bacillati</taxon>
        <taxon>Actinomycetota</taxon>
        <taxon>Actinomycetes</taxon>
        <taxon>Kitasatosporales</taxon>
        <taxon>Streptomycetaceae</taxon>
        <taxon>Streptomyces</taxon>
    </lineage>
</organism>
<evidence type="ECO:0000256" key="1">
    <source>
        <dbReference type="ARBA" id="ARBA00023002"/>
    </source>
</evidence>
<dbReference type="InterPro" id="IPR016161">
    <property type="entry name" value="Ald_DH/histidinol_DH"/>
</dbReference>